<evidence type="ECO:0000313" key="2">
    <source>
        <dbReference type="EMBL" id="KIM77699.1"/>
    </source>
</evidence>
<dbReference type="EMBL" id="KN833022">
    <property type="protein sequence ID" value="KIM77699.1"/>
    <property type="molecule type" value="Genomic_DNA"/>
</dbReference>
<dbReference type="HOGENOM" id="CLU_2224214_0_0_1"/>
<dbReference type="Proteomes" id="UP000054166">
    <property type="component" value="Unassembled WGS sequence"/>
</dbReference>
<keyword evidence="3" id="KW-1185">Reference proteome</keyword>
<evidence type="ECO:0000313" key="3">
    <source>
        <dbReference type="Proteomes" id="UP000054166"/>
    </source>
</evidence>
<dbReference type="InterPro" id="IPR035992">
    <property type="entry name" value="Ricin_B-like_lectins"/>
</dbReference>
<gene>
    <name evidence="2" type="ORF">PILCRDRAFT_91000</name>
</gene>
<evidence type="ECO:0000259" key="1">
    <source>
        <dbReference type="Pfam" id="PF14200"/>
    </source>
</evidence>
<feature type="domain" description="Ricin B lectin" evidence="1">
    <location>
        <begin position="5"/>
        <end position="68"/>
    </location>
</feature>
<dbReference type="Pfam" id="PF14200">
    <property type="entry name" value="RicinB_lectin_2"/>
    <property type="match status" value="1"/>
</dbReference>
<protein>
    <recommendedName>
        <fullName evidence="1">Ricin B lectin domain-containing protein</fullName>
    </recommendedName>
</protein>
<sequence length="106" mass="11761">MSIPDGVYTIKNVGRNLQLDLQKNNPFEGAVIWGYVANGTTAQQWIVKNQNEPGSQNVSVTIQSNNDGNQGSGFFAAKKQDAEEPVTYTRKAWLIDLIPKDDDTYL</sequence>
<organism evidence="2 3">
    <name type="scientific">Piloderma croceum (strain F 1598)</name>
    <dbReference type="NCBI Taxonomy" id="765440"/>
    <lineage>
        <taxon>Eukaryota</taxon>
        <taxon>Fungi</taxon>
        <taxon>Dikarya</taxon>
        <taxon>Basidiomycota</taxon>
        <taxon>Agaricomycotina</taxon>
        <taxon>Agaricomycetes</taxon>
        <taxon>Agaricomycetidae</taxon>
        <taxon>Atheliales</taxon>
        <taxon>Atheliaceae</taxon>
        <taxon>Piloderma</taxon>
    </lineage>
</organism>
<dbReference type="Gene3D" id="2.80.10.50">
    <property type="match status" value="1"/>
</dbReference>
<dbReference type="OrthoDB" id="2615822at2759"/>
<dbReference type="InterPro" id="IPR000772">
    <property type="entry name" value="Ricin_B_lectin"/>
</dbReference>
<reference evidence="2 3" key="1">
    <citation type="submission" date="2014-04" db="EMBL/GenBank/DDBJ databases">
        <authorList>
            <consortium name="DOE Joint Genome Institute"/>
            <person name="Kuo A."/>
            <person name="Tarkka M."/>
            <person name="Buscot F."/>
            <person name="Kohler A."/>
            <person name="Nagy L.G."/>
            <person name="Floudas D."/>
            <person name="Copeland A."/>
            <person name="Barry K.W."/>
            <person name="Cichocki N."/>
            <person name="Veneault-Fourrey C."/>
            <person name="LaButti K."/>
            <person name="Lindquist E.A."/>
            <person name="Lipzen A."/>
            <person name="Lundell T."/>
            <person name="Morin E."/>
            <person name="Murat C."/>
            <person name="Sun H."/>
            <person name="Tunlid A."/>
            <person name="Henrissat B."/>
            <person name="Grigoriev I.V."/>
            <person name="Hibbett D.S."/>
            <person name="Martin F."/>
            <person name="Nordberg H.P."/>
            <person name="Cantor M.N."/>
            <person name="Hua S.X."/>
        </authorList>
    </citation>
    <scope>NUCLEOTIDE SEQUENCE [LARGE SCALE GENOMIC DNA]</scope>
    <source>
        <strain evidence="2 3">F 1598</strain>
    </source>
</reference>
<proteinExistence type="predicted"/>
<name>A0A0C3FDA0_PILCF</name>
<reference evidence="3" key="2">
    <citation type="submission" date="2015-01" db="EMBL/GenBank/DDBJ databases">
        <title>Evolutionary Origins and Diversification of the Mycorrhizal Mutualists.</title>
        <authorList>
            <consortium name="DOE Joint Genome Institute"/>
            <consortium name="Mycorrhizal Genomics Consortium"/>
            <person name="Kohler A."/>
            <person name="Kuo A."/>
            <person name="Nagy L.G."/>
            <person name="Floudas D."/>
            <person name="Copeland A."/>
            <person name="Barry K.W."/>
            <person name="Cichocki N."/>
            <person name="Veneault-Fourrey C."/>
            <person name="LaButti K."/>
            <person name="Lindquist E.A."/>
            <person name="Lipzen A."/>
            <person name="Lundell T."/>
            <person name="Morin E."/>
            <person name="Murat C."/>
            <person name="Riley R."/>
            <person name="Ohm R."/>
            <person name="Sun H."/>
            <person name="Tunlid A."/>
            <person name="Henrissat B."/>
            <person name="Grigoriev I.V."/>
            <person name="Hibbett D.S."/>
            <person name="Martin F."/>
        </authorList>
    </citation>
    <scope>NUCLEOTIDE SEQUENCE [LARGE SCALE GENOMIC DNA]</scope>
    <source>
        <strain evidence="3">F 1598</strain>
    </source>
</reference>
<accession>A0A0C3FDA0</accession>
<dbReference type="SUPFAM" id="SSF50370">
    <property type="entry name" value="Ricin B-like lectins"/>
    <property type="match status" value="1"/>
</dbReference>
<dbReference type="AlphaFoldDB" id="A0A0C3FDA0"/>
<dbReference type="InParanoid" id="A0A0C3FDA0"/>